<dbReference type="AlphaFoldDB" id="A0A810Q2X7"/>
<dbReference type="EMBL" id="AP023418">
    <property type="protein sequence ID" value="BCK82380.1"/>
    <property type="molecule type" value="Genomic_DNA"/>
</dbReference>
<name>A0A810Q2X7_9FIRM</name>
<accession>A0A810Q2X7</accession>
<sequence length="55" mass="6376">MPAFCQEPVWDRRRCSTSAYTMRTSASVNPEMLMEAELIAVFYFALRLSDKRKNG</sequence>
<protein>
    <submittedName>
        <fullName evidence="1">Uncharacterized protein</fullName>
    </submittedName>
</protein>
<keyword evidence="2" id="KW-1185">Reference proteome</keyword>
<reference evidence="1" key="1">
    <citation type="submission" date="2020-09" db="EMBL/GenBank/DDBJ databases">
        <title>New species isolated from human feces.</title>
        <authorList>
            <person name="Kitahara M."/>
            <person name="Shigeno Y."/>
            <person name="Shime M."/>
            <person name="Matsumoto Y."/>
            <person name="Nakamura S."/>
            <person name="Motooka D."/>
            <person name="Fukuoka S."/>
            <person name="Nishikawa H."/>
            <person name="Benno Y."/>
        </authorList>
    </citation>
    <scope>NUCLEOTIDE SEQUENCE</scope>
    <source>
        <strain evidence="1">MM50</strain>
    </source>
</reference>
<evidence type="ECO:0000313" key="1">
    <source>
        <dbReference type="EMBL" id="BCK82380.1"/>
    </source>
</evidence>
<organism evidence="1 2">
    <name type="scientific">Vescimonas coprocola</name>
    <dbReference type="NCBI Taxonomy" id="2714355"/>
    <lineage>
        <taxon>Bacteria</taxon>
        <taxon>Bacillati</taxon>
        <taxon>Bacillota</taxon>
        <taxon>Clostridia</taxon>
        <taxon>Eubacteriales</taxon>
        <taxon>Oscillospiraceae</taxon>
        <taxon>Vescimonas</taxon>
    </lineage>
</organism>
<evidence type="ECO:0000313" key="2">
    <source>
        <dbReference type="Proteomes" id="UP000681035"/>
    </source>
</evidence>
<gene>
    <name evidence="1" type="ORF">MM50RIKEN_21430</name>
</gene>
<dbReference type="KEGG" id="vcop:MM50RIKEN_21430"/>
<dbReference type="Proteomes" id="UP000681035">
    <property type="component" value="Chromosome"/>
</dbReference>
<proteinExistence type="predicted"/>